<accession>A0A158B093</accession>
<dbReference type="STRING" id="1777137.AWB76_03294"/>
<dbReference type="EMBL" id="FCOI02000009">
    <property type="protein sequence ID" value="SAK62687.1"/>
    <property type="molecule type" value="Genomic_DNA"/>
</dbReference>
<evidence type="ECO:0000256" key="1">
    <source>
        <dbReference type="SAM" id="MobiDB-lite"/>
    </source>
</evidence>
<dbReference type="Proteomes" id="UP000054624">
    <property type="component" value="Unassembled WGS sequence"/>
</dbReference>
<reference evidence="3" key="1">
    <citation type="submission" date="2016-01" db="EMBL/GenBank/DDBJ databases">
        <authorList>
            <person name="Peeters Charlotte."/>
        </authorList>
    </citation>
    <scope>NUCLEOTIDE SEQUENCE [LARGE SCALE GENOMIC DNA]</scope>
</reference>
<evidence type="ECO:0000313" key="3">
    <source>
        <dbReference type="Proteomes" id="UP000054624"/>
    </source>
</evidence>
<proteinExistence type="predicted"/>
<evidence type="ECO:0000313" key="2">
    <source>
        <dbReference type="EMBL" id="SAK62687.1"/>
    </source>
</evidence>
<sequence>MSDNLDFDYDSNDVLDTSALQPGQVYNMSPAAMQPQTTDAGPEAPPWSAYNLADHFNDGSSGSANRSQSSDGDQATVAPYLAQSSLADAQPFEYHPDDLSGDATELAASTNKPRYAAKMLGYDQHTFSDMLHRFKPENGLRGDDNVIFHDDGSVEFNKRILDDNIHDYAP</sequence>
<keyword evidence="3" id="KW-1185">Reference proteome</keyword>
<feature type="region of interest" description="Disordered" evidence="1">
    <location>
        <begin position="20"/>
        <end position="77"/>
    </location>
</feature>
<protein>
    <submittedName>
        <fullName evidence="2">Uncharacterized protein</fullName>
    </submittedName>
</protein>
<dbReference type="AlphaFoldDB" id="A0A158B093"/>
<name>A0A158B093_9BURK</name>
<organism evidence="2 3">
    <name type="scientific">Caballeronia temeraria</name>
    <dbReference type="NCBI Taxonomy" id="1777137"/>
    <lineage>
        <taxon>Bacteria</taxon>
        <taxon>Pseudomonadati</taxon>
        <taxon>Pseudomonadota</taxon>
        <taxon>Betaproteobacteria</taxon>
        <taxon>Burkholderiales</taxon>
        <taxon>Burkholderiaceae</taxon>
        <taxon>Caballeronia</taxon>
    </lineage>
</organism>
<feature type="compositionally biased region" description="Low complexity" evidence="1">
    <location>
        <begin position="59"/>
        <end position="72"/>
    </location>
</feature>
<gene>
    <name evidence="2" type="ORF">AWB76_03294</name>
</gene>